<keyword evidence="2" id="KW-1185">Reference proteome</keyword>
<organism evidence="1 2">
    <name type="scientific">Stutzerimonas chloritidismutans</name>
    <name type="common">Pseudomonas chloritidismutans</name>
    <dbReference type="NCBI Taxonomy" id="203192"/>
    <lineage>
        <taxon>Bacteria</taxon>
        <taxon>Pseudomonadati</taxon>
        <taxon>Pseudomonadota</taxon>
        <taxon>Gammaproteobacteria</taxon>
        <taxon>Pseudomonadales</taxon>
        <taxon>Pseudomonadaceae</taxon>
        <taxon>Stutzerimonas</taxon>
    </lineage>
</organism>
<sequence>MCIVVVLLRDHDRCCGEPRTDVLFTRPLLWRTGYGTGEASRAMRKKTDRPARHSASLEKIKQLFQSNDCI</sequence>
<protein>
    <submittedName>
        <fullName evidence="1">Uncharacterized protein</fullName>
    </submittedName>
</protein>
<evidence type="ECO:0000313" key="2">
    <source>
        <dbReference type="Proteomes" id="UP000782475"/>
    </source>
</evidence>
<accession>A0ACC5VLK2</accession>
<gene>
    <name evidence="1" type="ORF">KJJ99_17350</name>
</gene>
<name>A0ACC5VLK2_STUCH</name>
<comment type="caution">
    <text evidence="1">The sequence shown here is derived from an EMBL/GenBank/DDBJ whole genome shotgun (WGS) entry which is preliminary data.</text>
</comment>
<evidence type="ECO:0000313" key="1">
    <source>
        <dbReference type="EMBL" id="MBX7273561.1"/>
    </source>
</evidence>
<dbReference type="EMBL" id="JAHHFP010000022">
    <property type="protein sequence ID" value="MBX7273561.1"/>
    <property type="molecule type" value="Genomic_DNA"/>
</dbReference>
<reference evidence="1 2" key="1">
    <citation type="journal article" date="2021" name="Appl. Microbiol. Biotechnol.">
        <title>Biotechnological applications of marine bacteria in bioremediation of environments polluted with hydrocarbons and plastics.</title>
        <authorList>
            <person name="Muriel-Millan L.F."/>
            <person name="Millan-Lopez S."/>
            <person name="Pardo-Lopez L."/>
        </authorList>
    </citation>
    <scope>NUCLEOTIDE SEQUENCE [LARGE SCALE GENOMIC DNA]</scope>
    <source>
        <strain evidence="1 2">GOM4</strain>
    </source>
</reference>
<dbReference type="Proteomes" id="UP000782475">
    <property type="component" value="Unassembled WGS sequence"/>
</dbReference>
<proteinExistence type="predicted"/>